<accession>A0ABU5CVI5</accession>
<dbReference type="Gene3D" id="3.10.105.10">
    <property type="entry name" value="Dipeptide-binding Protein, Domain 3"/>
    <property type="match status" value="1"/>
</dbReference>
<dbReference type="EMBL" id="JAWDIQ010000003">
    <property type="protein sequence ID" value="MDY0410377.1"/>
    <property type="molecule type" value="Genomic_DNA"/>
</dbReference>
<evidence type="ECO:0000259" key="1">
    <source>
        <dbReference type="Pfam" id="PF04069"/>
    </source>
</evidence>
<dbReference type="RefSeq" id="WP_320381253.1">
    <property type="nucleotide sequence ID" value="NZ_JAWDIQ010000003.1"/>
</dbReference>
<protein>
    <submittedName>
        <fullName evidence="2">Glycine betaine ABC transporter substrate-binding protein</fullName>
    </submittedName>
</protein>
<evidence type="ECO:0000313" key="3">
    <source>
        <dbReference type="Proteomes" id="UP001275315"/>
    </source>
</evidence>
<dbReference type="InterPro" id="IPR007210">
    <property type="entry name" value="ABC_Gly_betaine_transp_sub-bd"/>
</dbReference>
<organism evidence="2 3">
    <name type="scientific">Paracerasibacillus soli</name>
    <dbReference type="NCBI Taxonomy" id="480284"/>
    <lineage>
        <taxon>Bacteria</taxon>
        <taxon>Bacillati</taxon>
        <taxon>Bacillota</taxon>
        <taxon>Bacilli</taxon>
        <taxon>Bacillales</taxon>
        <taxon>Bacillaceae</taxon>
        <taxon>Paracerasibacillus</taxon>
    </lineage>
</organism>
<dbReference type="Pfam" id="PF04069">
    <property type="entry name" value="OpuAC"/>
    <property type="match status" value="1"/>
</dbReference>
<dbReference type="SUPFAM" id="SSF53850">
    <property type="entry name" value="Periplasmic binding protein-like II"/>
    <property type="match status" value="1"/>
</dbReference>
<gene>
    <name evidence="2" type="ORF">RWD45_19775</name>
</gene>
<sequence length="86" mass="9376">MKTVLEQQGFEVTITDVDPAIMFQAIANGDADATVAPWLPTTHGFLYEEHKEDVLDLGVNLNGTKNGIAVPAYMDIDSIEDLPSKE</sequence>
<feature type="domain" description="ABC-type glycine betaine transport system substrate-binding" evidence="1">
    <location>
        <begin position="1"/>
        <end position="82"/>
    </location>
</feature>
<comment type="caution">
    <text evidence="2">The sequence shown here is derived from an EMBL/GenBank/DDBJ whole genome shotgun (WGS) entry which is preliminary data.</text>
</comment>
<keyword evidence="3" id="KW-1185">Reference proteome</keyword>
<proteinExistence type="predicted"/>
<evidence type="ECO:0000313" key="2">
    <source>
        <dbReference type="EMBL" id="MDY0410377.1"/>
    </source>
</evidence>
<name>A0ABU5CVI5_9BACI</name>
<dbReference type="Proteomes" id="UP001275315">
    <property type="component" value="Unassembled WGS sequence"/>
</dbReference>
<reference evidence="2 3" key="1">
    <citation type="submission" date="2023-10" db="EMBL/GenBank/DDBJ databases">
        <title>Virgibacillus soli CC-YMP-6 genome.</title>
        <authorList>
            <person name="Miliotis G."/>
            <person name="Sengupta P."/>
            <person name="Hameed A."/>
            <person name="Chuvochina M."/>
            <person name="Mcdonagh F."/>
            <person name="Simpson A.C."/>
            <person name="Singh N.K."/>
            <person name="Rekha P.D."/>
            <person name="Raman K."/>
            <person name="Hugenholtz P."/>
            <person name="Venkateswaran K."/>
        </authorList>
    </citation>
    <scope>NUCLEOTIDE SEQUENCE [LARGE SCALE GENOMIC DNA]</scope>
    <source>
        <strain evidence="2 3">CC-YMP-6</strain>
    </source>
</reference>
<dbReference type="Gene3D" id="3.40.190.100">
    <property type="entry name" value="Glycine betaine-binding periplasmic protein, domain 2"/>
    <property type="match status" value="1"/>
</dbReference>